<feature type="compositionally biased region" description="Low complexity" evidence="1">
    <location>
        <begin position="1"/>
        <end position="13"/>
    </location>
</feature>
<name>A0A9W4GQL7_9ACTN</name>
<dbReference type="EMBL" id="CAJSLV010000049">
    <property type="protein sequence ID" value="CAG6393421.1"/>
    <property type="molecule type" value="Genomic_DNA"/>
</dbReference>
<comment type="caution">
    <text evidence="4">The sequence shown here is derived from an EMBL/GenBank/DDBJ whole genome shotgun (WGS) entry which is preliminary data.</text>
</comment>
<keyword evidence="2" id="KW-0732">Signal</keyword>
<gene>
    <name evidence="4" type="ORF">SCOCK_200033</name>
</gene>
<dbReference type="Gene3D" id="2.60.40.2230">
    <property type="entry name" value="Uncharacterised protein YcnI-like PF07987, DUF1775"/>
    <property type="match status" value="1"/>
</dbReference>
<keyword evidence="5" id="KW-1185">Reference proteome</keyword>
<reference evidence="4" key="1">
    <citation type="submission" date="2021-05" db="EMBL/GenBank/DDBJ databases">
        <authorList>
            <person name="Arsene-Ploetze F."/>
        </authorList>
    </citation>
    <scope>NUCLEOTIDE SEQUENCE</scope>
    <source>
        <strain evidence="4">DSM 42138</strain>
    </source>
</reference>
<dbReference type="CDD" id="cd08545">
    <property type="entry name" value="YcnI_like"/>
    <property type="match status" value="1"/>
</dbReference>
<proteinExistence type="predicted"/>
<dbReference type="Proteomes" id="UP001152519">
    <property type="component" value="Unassembled WGS sequence"/>
</dbReference>
<feature type="region of interest" description="Disordered" evidence="1">
    <location>
        <begin position="194"/>
        <end position="227"/>
    </location>
</feature>
<evidence type="ECO:0000256" key="2">
    <source>
        <dbReference type="SAM" id="SignalP"/>
    </source>
</evidence>
<accession>A0A9W4GQL7</accession>
<feature type="domain" description="YncI copper-binding" evidence="3">
    <location>
        <begin position="43"/>
        <end position="188"/>
    </location>
</feature>
<evidence type="ECO:0000313" key="4">
    <source>
        <dbReference type="EMBL" id="CAG6393421.1"/>
    </source>
</evidence>
<sequence>MSSSRMPRTSHTSRTSRLRGRAAAVAALAGATVLLAAVPAFAHVTVQPNTAAQGGYSTVAFKVPNEKDSASTVKVEVNVPTDHPIASVSLQPVPGWTATVTTSKLATPIKTDDGTVDKAVTKITWTGGKIAPGQFQQFPVSFGPLPSDAASLSFKTLQTYDDGEVVRWIEVPQEGQPEPQNPAPTLKLTAPADEGAAAATATGTPAPAPAADSKGTAQASSGGSDSDGTARALGVAGIVVGAAGVGFGVFAGRRRAAAQGGTDGGSAA</sequence>
<feature type="region of interest" description="Disordered" evidence="1">
    <location>
        <begin position="1"/>
        <end position="20"/>
    </location>
</feature>
<dbReference type="AlphaFoldDB" id="A0A9W4GQL7"/>
<feature type="signal peptide" evidence="2">
    <location>
        <begin position="1"/>
        <end position="42"/>
    </location>
</feature>
<feature type="chain" id="PRO_5040962153" description="YncI copper-binding domain-containing protein" evidence="2">
    <location>
        <begin position="43"/>
        <end position="268"/>
    </location>
</feature>
<dbReference type="InterPro" id="IPR038507">
    <property type="entry name" value="YcnI-like_sf"/>
</dbReference>
<evidence type="ECO:0000313" key="5">
    <source>
        <dbReference type="Proteomes" id="UP001152519"/>
    </source>
</evidence>
<dbReference type="Pfam" id="PF07987">
    <property type="entry name" value="DUF1775"/>
    <property type="match status" value="1"/>
</dbReference>
<protein>
    <recommendedName>
        <fullName evidence="3">YncI copper-binding domain-containing protein</fullName>
    </recommendedName>
</protein>
<dbReference type="InterPro" id="IPR012533">
    <property type="entry name" value="YcnI-copper_dom"/>
</dbReference>
<organism evidence="4 5">
    <name type="scientific">Actinacidiphila cocklensis</name>
    <dbReference type="NCBI Taxonomy" id="887465"/>
    <lineage>
        <taxon>Bacteria</taxon>
        <taxon>Bacillati</taxon>
        <taxon>Actinomycetota</taxon>
        <taxon>Actinomycetes</taxon>
        <taxon>Kitasatosporales</taxon>
        <taxon>Streptomycetaceae</taxon>
        <taxon>Actinacidiphila</taxon>
    </lineage>
</organism>
<evidence type="ECO:0000256" key="1">
    <source>
        <dbReference type="SAM" id="MobiDB-lite"/>
    </source>
</evidence>
<evidence type="ECO:0000259" key="3">
    <source>
        <dbReference type="Pfam" id="PF07987"/>
    </source>
</evidence>